<keyword evidence="8" id="KW-0808">Transferase</keyword>
<dbReference type="InterPro" id="IPR000700">
    <property type="entry name" value="PAS-assoc_C"/>
</dbReference>
<keyword evidence="13" id="KW-0157">Chromophore</keyword>
<gene>
    <name evidence="19" type="ORF">EO081_00745</name>
</gene>
<feature type="domain" description="PAC" evidence="18">
    <location>
        <begin position="386"/>
        <end position="439"/>
    </location>
</feature>
<dbReference type="InterPro" id="IPR001610">
    <property type="entry name" value="PAC"/>
</dbReference>
<sequence>MKGGISTPMTESRASPNEFERDKPRTDARDVAEGSIERLRQRGGIFVEAVRATRMAMALTDPTLPGNPIVFANPSFLDLTGYSMDEVLGQQPHFMNGPDTDPEDAERFRRILEADQDGVVETVQYAKDGRRFVATVLLSAFKADDGRTLHHFLSWADVTRRVDAEEDAAGLRATQAALRESEERLRQFGEAAHDILWIRHAETLQWVYLTPAFETIYGLSREEALKGDNYRSWLDLIVPEDREHAQQAIEKVRAGQHVTFEYRIRRPSDGTTRRLRNTDFPIADGTGSIPIIGGISHDVTELRESEERRRSSEERFGLIVENTRDYAIFTTDPDGRIDRWYDGAAAVFGWTEAEAVGQFAEITFTPEDRAGGKAAEERDAAARDGRVPDVRWHFRKDGKRIFIEGIASALRDEDGELTGFLKIGQNVTERRRAEERQNILLAELQHRVRNIMAMLRSVARRTGETAETVDDYVQHFEGRISAMARTQALLTRDVNAAVDLQNLLLDELEMQAAQPEQYRITGPDVSLPPKAAEVLGLALHELATNAVKYGALSGEHGWIDVRWALLGGEGKPLLSLIWSELGVSIDGAPSRQGFGTELITQRVPYELQGTGTMEFRPTGLVATLEFPLEDIPSILQTDDGREKSS</sequence>
<dbReference type="InterPro" id="IPR011102">
    <property type="entry name" value="Sig_transdc_His_kinase_HWE"/>
</dbReference>
<evidence type="ECO:0000259" key="17">
    <source>
        <dbReference type="PROSITE" id="PS50112"/>
    </source>
</evidence>
<keyword evidence="20" id="KW-1185">Reference proteome</keyword>
<comment type="caution">
    <text evidence="19">The sequence shown here is derived from an EMBL/GenBank/DDBJ whole genome shotgun (WGS) entry which is preliminary data.</text>
</comment>
<dbReference type="SUPFAM" id="SSF55785">
    <property type="entry name" value="PYP-like sensor domain (PAS domain)"/>
    <property type="match status" value="3"/>
</dbReference>
<organism evidence="19 20">
    <name type="scientific">Sphingomonas desiccabilis</name>
    <dbReference type="NCBI Taxonomy" id="429134"/>
    <lineage>
        <taxon>Bacteria</taxon>
        <taxon>Pseudomonadati</taxon>
        <taxon>Pseudomonadota</taxon>
        <taxon>Alphaproteobacteria</taxon>
        <taxon>Sphingomonadales</taxon>
        <taxon>Sphingomonadaceae</taxon>
        <taxon>Sphingomonas</taxon>
    </lineage>
</organism>
<evidence type="ECO:0000256" key="4">
    <source>
        <dbReference type="ARBA" id="ARBA00022553"/>
    </source>
</evidence>
<evidence type="ECO:0000313" key="20">
    <source>
        <dbReference type="Proteomes" id="UP000292347"/>
    </source>
</evidence>
<evidence type="ECO:0000256" key="10">
    <source>
        <dbReference type="ARBA" id="ARBA00022741"/>
    </source>
</evidence>
<dbReference type="SMART" id="SM00911">
    <property type="entry name" value="HWE_HK"/>
    <property type="match status" value="1"/>
</dbReference>
<feature type="domain" description="PAS" evidence="17">
    <location>
        <begin position="181"/>
        <end position="256"/>
    </location>
</feature>
<dbReference type="Pfam" id="PF07536">
    <property type="entry name" value="HWE_HK"/>
    <property type="match status" value="1"/>
</dbReference>
<dbReference type="GO" id="GO:0009881">
    <property type="term" value="F:photoreceptor activity"/>
    <property type="evidence" value="ECO:0007669"/>
    <property type="project" value="UniProtKB-KW"/>
</dbReference>
<evidence type="ECO:0000256" key="7">
    <source>
        <dbReference type="ARBA" id="ARBA00022643"/>
    </source>
</evidence>
<dbReference type="GO" id="GO:0004673">
    <property type="term" value="F:protein histidine kinase activity"/>
    <property type="evidence" value="ECO:0007669"/>
    <property type="project" value="UniProtKB-EC"/>
</dbReference>
<dbReference type="Proteomes" id="UP000292347">
    <property type="component" value="Unassembled WGS sequence"/>
</dbReference>
<dbReference type="OrthoDB" id="9760752at2"/>
<feature type="domain" description="PAS" evidence="17">
    <location>
        <begin position="69"/>
        <end position="115"/>
    </location>
</feature>
<dbReference type="GO" id="GO:0005524">
    <property type="term" value="F:ATP binding"/>
    <property type="evidence" value="ECO:0007669"/>
    <property type="project" value="UniProtKB-KW"/>
</dbReference>
<dbReference type="PANTHER" id="PTHR41523:SF8">
    <property type="entry name" value="ETHYLENE RESPONSE SENSOR PROTEIN"/>
    <property type="match status" value="1"/>
</dbReference>
<evidence type="ECO:0000256" key="9">
    <source>
        <dbReference type="ARBA" id="ARBA00022737"/>
    </source>
</evidence>
<dbReference type="Gene3D" id="3.30.450.20">
    <property type="entry name" value="PAS domain"/>
    <property type="match status" value="3"/>
</dbReference>
<dbReference type="CDD" id="cd00130">
    <property type="entry name" value="PAS"/>
    <property type="match status" value="3"/>
</dbReference>
<keyword evidence="12" id="KW-0067">ATP-binding</keyword>
<dbReference type="InterPro" id="IPR013655">
    <property type="entry name" value="PAS_fold_3"/>
</dbReference>
<keyword evidence="5" id="KW-0716">Sensory transduction</keyword>
<evidence type="ECO:0000313" key="19">
    <source>
        <dbReference type="EMBL" id="RXZ34269.1"/>
    </source>
</evidence>
<dbReference type="EC" id="2.7.13.3" evidence="2"/>
<dbReference type="SMART" id="SM00091">
    <property type="entry name" value="PAS"/>
    <property type="match status" value="3"/>
</dbReference>
<proteinExistence type="predicted"/>
<keyword evidence="4" id="KW-0597">Phosphoprotein</keyword>
<keyword evidence="15" id="KW-0675">Receptor</keyword>
<name>A0A4Q2IUF3_9SPHN</name>
<dbReference type="InterPro" id="IPR035965">
    <property type="entry name" value="PAS-like_dom_sf"/>
</dbReference>
<dbReference type="SMART" id="SM00086">
    <property type="entry name" value="PAC"/>
    <property type="match status" value="3"/>
</dbReference>
<dbReference type="PROSITE" id="PS50113">
    <property type="entry name" value="PAC"/>
    <property type="match status" value="2"/>
</dbReference>
<evidence type="ECO:0000256" key="13">
    <source>
        <dbReference type="ARBA" id="ARBA00022991"/>
    </source>
</evidence>
<keyword evidence="6" id="KW-0285">Flavoprotein</keyword>
<dbReference type="PROSITE" id="PS50112">
    <property type="entry name" value="PAS"/>
    <property type="match status" value="3"/>
</dbReference>
<keyword evidence="3" id="KW-0600">Photoreceptor protein</keyword>
<keyword evidence="11" id="KW-0418">Kinase</keyword>
<evidence type="ECO:0000256" key="6">
    <source>
        <dbReference type="ARBA" id="ARBA00022630"/>
    </source>
</evidence>
<accession>A0A4Q2IUF3</accession>
<dbReference type="NCBIfam" id="TIGR00229">
    <property type="entry name" value="sensory_box"/>
    <property type="match status" value="3"/>
</dbReference>
<evidence type="ECO:0000256" key="8">
    <source>
        <dbReference type="ARBA" id="ARBA00022679"/>
    </source>
</evidence>
<evidence type="ECO:0000256" key="15">
    <source>
        <dbReference type="ARBA" id="ARBA00023170"/>
    </source>
</evidence>
<keyword evidence="9" id="KW-0677">Repeat</keyword>
<feature type="domain" description="PAC" evidence="18">
    <location>
        <begin position="258"/>
        <end position="311"/>
    </location>
</feature>
<evidence type="ECO:0000256" key="3">
    <source>
        <dbReference type="ARBA" id="ARBA00022543"/>
    </source>
</evidence>
<evidence type="ECO:0000256" key="5">
    <source>
        <dbReference type="ARBA" id="ARBA00022606"/>
    </source>
</evidence>
<reference evidence="19 20" key="1">
    <citation type="submission" date="2019-01" db="EMBL/GenBank/DDBJ databases">
        <title>Sphingomonas mucosissima sp. nov. and Sphingomonas desiccabilis sp. nov., from biological soil crusts in the Colorado Plateau, USA.</title>
        <authorList>
            <person name="Zhu D."/>
        </authorList>
    </citation>
    <scope>NUCLEOTIDE SEQUENCE [LARGE SCALE GENOMIC DNA]</scope>
    <source>
        <strain evidence="19 20">CP1D</strain>
    </source>
</reference>
<dbReference type="Pfam" id="PF08447">
    <property type="entry name" value="PAS_3"/>
    <property type="match status" value="1"/>
</dbReference>
<comment type="catalytic activity">
    <reaction evidence="1">
        <text>ATP + protein L-histidine = ADP + protein N-phospho-L-histidine.</text>
        <dbReference type="EC" id="2.7.13.3"/>
    </reaction>
</comment>
<evidence type="ECO:0000256" key="14">
    <source>
        <dbReference type="ARBA" id="ARBA00023026"/>
    </source>
</evidence>
<keyword evidence="7" id="KW-0288">FMN</keyword>
<dbReference type="EMBL" id="SDPT01000001">
    <property type="protein sequence ID" value="RXZ34269.1"/>
    <property type="molecule type" value="Genomic_DNA"/>
</dbReference>
<evidence type="ECO:0000256" key="11">
    <source>
        <dbReference type="ARBA" id="ARBA00022777"/>
    </source>
</evidence>
<evidence type="ECO:0000256" key="12">
    <source>
        <dbReference type="ARBA" id="ARBA00022840"/>
    </source>
</evidence>
<evidence type="ECO:0000256" key="1">
    <source>
        <dbReference type="ARBA" id="ARBA00000085"/>
    </source>
</evidence>
<dbReference type="InterPro" id="IPR036890">
    <property type="entry name" value="HATPase_C_sf"/>
</dbReference>
<dbReference type="InterPro" id="IPR000014">
    <property type="entry name" value="PAS"/>
</dbReference>
<dbReference type="PANTHER" id="PTHR41523">
    <property type="entry name" value="TWO-COMPONENT SYSTEM SENSOR PROTEIN"/>
    <property type="match status" value="1"/>
</dbReference>
<feature type="region of interest" description="Disordered" evidence="16">
    <location>
        <begin position="1"/>
        <end position="32"/>
    </location>
</feature>
<evidence type="ECO:0000256" key="2">
    <source>
        <dbReference type="ARBA" id="ARBA00012438"/>
    </source>
</evidence>
<keyword evidence="10" id="KW-0547">Nucleotide-binding</keyword>
<evidence type="ECO:0000256" key="16">
    <source>
        <dbReference type="SAM" id="MobiDB-lite"/>
    </source>
</evidence>
<keyword evidence="14" id="KW-0843">Virulence</keyword>
<feature type="domain" description="PAS" evidence="17">
    <location>
        <begin position="312"/>
        <end position="369"/>
    </location>
</feature>
<dbReference type="Gene3D" id="3.30.565.10">
    <property type="entry name" value="Histidine kinase-like ATPase, C-terminal domain"/>
    <property type="match status" value="1"/>
</dbReference>
<evidence type="ECO:0000259" key="18">
    <source>
        <dbReference type="PROSITE" id="PS50113"/>
    </source>
</evidence>
<dbReference type="Pfam" id="PF13426">
    <property type="entry name" value="PAS_9"/>
    <property type="match status" value="2"/>
</dbReference>
<dbReference type="AlphaFoldDB" id="A0A4Q2IUF3"/>
<protein>
    <recommendedName>
        <fullName evidence="2">histidine kinase</fullName>
        <ecNumber evidence="2">2.7.13.3</ecNumber>
    </recommendedName>
</protein>
<dbReference type="SUPFAM" id="SSF55874">
    <property type="entry name" value="ATPase domain of HSP90 chaperone/DNA topoisomerase II/histidine kinase"/>
    <property type="match status" value="1"/>
</dbReference>
<feature type="compositionally biased region" description="Basic and acidic residues" evidence="16">
    <location>
        <begin position="18"/>
        <end position="32"/>
    </location>
</feature>